<reference evidence="1" key="1">
    <citation type="journal article" date="2023" name="G3 (Bethesda)">
        <title>Whole genome assemblies of Zophobas morio and Tenebrio molitor.</title>
        <authorList>
            <person name="Kaur S."/>
            <person name="Stinson S.A."/>
            <person name="diCenzo G.C."/>
        </authorList>
    </citation>
    <scope>NUCLEOTIDE SEQUENCE</scope>
    <source>
        <strain evidence="1">QUZm001</strain>
    </source>
</reference>
<proteinExistence type="predicted"/>
<dbReference type="AlphaFoldDB" id="A0AA38M7Q0"/>
<dbReference type="Proteomes" id="UP001168821">
    <property type="component" value="Unassembled WGS sequence"/>
</dbReference>
<organism evidence="1 3">
    <name type="scientific">Zophobas morio</name>
    <dbReference type="NCBI Taxonomy" id="2755281"/>
    <lineage>
        <taxon>Eukaryota</taxon>
        <taxon>Metazoa</taxon>
        <taxon>Ecdysozoa</taxon>
        <taxon>Arthropoda</taxon>
        <taxon>Hexapoda</taxon>
        <taxon>Insecta</taxon>
        <taxon>Pterygota</taxon>
        <taxon>Neoptera</taxon>
        <taxon>Endopterygota</taxon>
        <taxon>Coleoptera</taxon>
        <taxon>Polyphaga</taxon>
        <taxon>Cucujiformia</taxon>
        <taxon>Tenebrionidae</taxon>
        <taxon>Zophobas</taxon>
    </lineage>
</organism>
<comment type="caution">
    <text evidence="1">The sequence shown here is derived from an EMBL/GenBank/DDBJ whole genome shotgun (WGS) entry which is preliminary data.</text>
</comment>
<dbReference type="EMBL" id="JALNTZ010000007">
    <property type="protein sequence ID" value="KAJ3646179.1"/>
    <property type="molecule type" value="Genomic_DNA"/>
</dbReference>
<dbReference type="EMBL" id="JALNTZ010000002">
    <property type="protein sequence ID" value="KAJ3661973.1"/>
    <property type="molecule type" value="Genomic_DNA"/>
</dbReference>
<sequence length="149" mass="16927">MPSANNVGIKGKIYHKQAREIIAKVFKFMKEEAENGDTTIPLKNYKQRVLAATGISDKVYRSIVKEAEKVETTPGGTFSSPQKGKIPAKKLDLPEAEIAEIRNIIYNFYITEKRRPSLKCILNKIEQQQLSFNGNVSTLWRLLKKIGFK</sequence>
<evidence type="ECO:0000313" key="1">
    <source>
        <dbReference type="EMBL" id="KAJ3646179.1"/>
    </source>
</evidence>
<keyword evidence="3" id="KW-1185">Reference proteome</keyword>
<evidence type="ECO:0000313" key="3">
    <source>
        <dbReference type="Proteomes" id="UP001168821"/>
    </source>
</evidence>
<evidence type="ECO:0000313" key="2">
    <source>
        <dbReference type="EMBL" id="KAJ3661973.1"/>
    </source>
</evidence>
<name>A0AA38M7Q0_9CUCU</name>
<accession>A0AA38M7Q0</accession>
<protein>
    <submittedName>
        <fullName evidence="1">Uncharacterized protein</fullName>
    </submittedName>
</protein>
<gene>
    <name evidence="2" type="ORF">Zmor_006344</name>
    <name evidence="1" type="ORF">Zmor_023777</name>
</gene>